<keyword evidence="5 6" id="KW-0472">Membrane</keyword>
<dbReference type="Pfam" id="PF10317">
    <property type="entry name" value="7TM_GPCR_Srd"/>
    <property type="match status" value="1"/>
</dbReference>
<feature type="transmembrane region" description="Helical" evidence="6">
    <location>
        <begin position="43"/>
        <end position="62"/>
    </location>
</feature>
<evidence type="ECO:0000313" key="7">
    <source>
        <dbReference type="EMBL" id="GMS94373.1"/>
    </source>
</evidence>
<dbReference type="InterPro" id="IPR050920">
    <property type="entry name" value="Nematode_rcpt-like_delta"/>
</dbReference>
<dbReference type="PANTHER" id="PTHR22945:SF40">
    <property type="entry name" value="SERPENTINE RECEPTOR, CLASS D (DELTA)-RELATED"/>
    <property type="match status" value="1"/>
</dbReference>
<evidence type="ECO:0000313" key="9">
    <source>
        <dbReference type="Proteomes" id="UP001432027"/>
    </source>
</evidence>
<evidence type="ECO:0000256" key="2">
    <source>
        <dbReference type="ARBA" id="ARBA00009166"/>
    </source>
</evidence>
<dbReference type="Proteomes" id="UP001432027">
    <property type="component" value="Unassembled WGS sequence"/>
</dbReference>
<name>A0AAV5UPK6_9BILA</name>
<proteinExistence type="inferred from homology"/>
<evidence type="ECO:0000256" key="1">
    <source>
        <dbReference type="ARBA" id="ARBA00004141"/>
    </source>
</evidence>
<keyword evidence="4 6" id="KW-1133">Transmembrane helix</keyword>
<evidence type="ECO:0000256" key="5">
    <source>
        <dbReference type="ARBA" id="ARBA00023136"/>
    </source>
</evidence>
<comment type="similarity">
    <text evidence="2">Belongs to the nematode receptor-like protein srd family.</text>
</comment>
<evidence type="ECO:0000256" key="6">
    <source>
        <dbReference type="SAM" id="Phobius"/>
    </source>
</evidence>
<comment type="subcellular location">
    <subcellularLocation>
        <location evidence="1">Membrane</location>
        <topology evidence="1">Multi-pass membrane protein</topology>
    </subcellularLocation>
</comment>
<reference evidence="8" key="1">
    <citation type="submission" date="2023-10" db="EMBL/GenBank/DDBJ databases">
        <title>Genome assembly of Pristionchus species.</title>
        <authorList>
            <person name="Yoshida K."/>
            <person name="Sommer R.J."/>
        </authorList>
    </citation>
    <scope>NUCLEOTIDE SEQUENCE</scope>
    <source>
        <strain evidence="8">RS0144</strain>
    </source>
</reference>
<feature type="non-terminal residue" evidence="8">
    <location>
        <position position="1"/>
    </location>
</feature>
<dbReference type="PANTHER" id="PTHR22945">
    <property type="entry name" value="SERPENTINE RECEPTOR, CLASS D DELTA"/>
    <property type="match status" value="1"/>
</dbReference>
<protein>
    <submittedName>
        <fullName evidence="8">Uncharacterized protein</fullName>
    </submittedName>
</protein>
<sequence>TGSKKICWIVSSFMAHGHCHNFILLGFSFCYRYYVMKYSSPSAFHLFLVLLLLYTPTAIMYVRFGNARLRSMCDWLQIFYSAAPILNESSLKTLE</sequence>
<keyword evidence="3 6" id="KW-0812">Transmembrane</keyword>
<dbReference type="EMBL" id="BTSX01000106">
    <property type="protein sequence ID" value="GMT08507.1"/>
    <property type="molecule type" value="Genomic_DNA"/>
</dbReference>
<evidence type="ECO:0000313" key="8">
    <source>
        <dbReference type="EMBL" id="GMT08507.1"/>
    </source>
</evidence>
<evidence type="ECO:0000256" key="4">
    <source>
        <dbReference type="ARBA" id="ARBA00022989"/>
    </source>
</evidence>
<dbReference type="EMBL" id="BTSX01000004">
    <property type="protein sequence ID" value="GMS94373.1"/>
    <property type="molecule type" value="Genomic_DNA"/>
</dbReference>
<organism evidence="8 9">
    <name type="scientific">Pristionchus entomophagus</name>
    <dbReference type="NCBI Taxonomy" id="358040"/>
    <lineage>
        <taxon>Eukaryota</taxon>
        <taxon>Metazoa</taxon>
        <taxon>Ecdysozoa</taxon>
        <taxon>Nematoda</taxon>
        <taxon>Chromadorea</taxon>
        <taxon>Rhabditida</taxon>
        <taxon>Rhabditina</taxon>
        <taxon>Diplogasteromorpha</taxon>
        <taxon>Diplogasteroidea</taxon>
        <taxon>Neodiplogasteridae</taxon>
        <taxon>Pristionchus</taxon>
    </lineage>
</organism>
<accession>A0AAV5UPK6</accession>
<dbReference type="InterPro" id="IPR019421">
    <property type="entry name" value="7TM_GPCR_serpentine_rcpt_Srd"/>
</dbReference>
<keyword evidence="9" id="KW-1185">Reference proteome</keyword>
<comment type="caution">
    <text evidence="8">The sequence shown here is derived from an EMBL/GenBank/DDBJ whole genome shotgun (WGS) entry which is preliminary data.</text>
</comment>
<dbReference type="AlphaFoldDB" id="A0AAV5UPK6"/>
<gene>
    <name evidence="7" type="ORF">PENTCL1PPCAC_16548</name>
    <name evidence="8" type="ORF">PENTCL1PPCAC_30681</name>
</gene>
<dbReference type="GO" id="GO:0016020">
    <property type="term" value="C:membrane"/>
    <property type="evidence" value="ECO:0007669"/>
    <property type="project" value="UniProtKB-SubCell"/>
</dbReference>
<evidence type="ECO:0000256" key="3">
    <source>
        <dbReference type="ARBA" id="ARBA00022692"/>
    </source>
</evidence>